<dbReference type="EMBL" id="SNXC01000013">
    <property type="protein sequence ID" value="TDO96680.1"/>
    <property type="molecule type" value="Genomic_DNA"/>
</dbReference>
<protein>
    <submittedName>
        <fullName evidence="2">Uncharacterized protein</fullName>
    </submittedName>
</protein>
<keyword evidence="1" id="KW-0472">Membrane</keyword>
<keyword evidence="1" id="KW-0812">Transmembrane</keyword>
<proteinExistence type="predicted"/>
<accession>A0A4R6M7T5</accession>
<sequence>MEKKTTPKRRSTRTSNLNNDIQKRSMEAVPRWALAVCAVILVMSFAIRQIGLDITTPINRIMSAHAVRIEAESRQIGGGGASSIEVSELQEKVHILTHQHTSFETRIEKLEHWSHPAAKKK</sequence>
<evidence type="ECO:0000313" key="3">
    <source>
        <dbReference type="Proteomes" id="UP000294656"/>
    </source>
</evidence>
<dbReference type="AlphaFoldDB" id="A0A4R6M7T5"/>
<feature type="transmembrane region" description="Helical" evidence="1">
    <location>
        <begin position="32"/>
        <end position="51"/>
    </location>
</feature>
<evidence type="ECO:0000313" key="2">
    <source>
        <dbReference type="EMBL" id="TDO96680.1"/>
    </source>
</evidence>
<gene>
    <name evidence="2" type="ORF">DFP79_2442</name>
</gene>
<dbReference type="Proteomes" id="UP000294656">
    <property type="component" value="Unassembled WGS sequence"/>
</dbReference>
<keyword evidence="1" id="KW-1133">Transmembrane helix</keyword>
<dbReference type="OrthoDB" id="7066416at2"/>
<keyword evidence="3" id="KW-1185">Reference proteome</keyword>
<evidence type="ECO:0000256" key="1">
    <source>
        <dbReference type="SAM" id="Phobius"/>
    </source>
</evidence>
<dbReference type="RefSeq" id="WP_133504191.1">
    <property type="nucleotide sequence ID" value="NZ_SNXC01000013.1"/>
</dbReference>
<name>A0A4R6M7T5_9GAMM</name>
<comment type="caution">
    <text evidence="2">The sequence shown here is derived from an EMBL/GenBank/DDBJ whole genome shotgun (WGS) entry which is preliminary data.</text>
</comment>
<organism evidence="2 3">
    <name type="scientific">Marinomonas balearica</name>
    <dbReference type="NCBI Taxonomy" id="491947"/>
    <lineage>
        <taxon>Bacteria</taxon>
        <taxon>Pseudomonadati</taxon>
        <taxon>Pseudomonadota</taxon>
        <taxon>Gammaproteobacteria</taxon>
        <taxon>Oceanospirillales</taxon>
        <taxon>Oceanospirillaceae</taxon>
        <taxon>Marinomonas</taxon>
    </lineage>
</organism>
<reference evidence="2 3" key="1">
    <citation type="submission" date="2019-03" db="EMBL/GenBank/DDBJ databases">
        <title>Genomic Encyclopedia of Type Strains, Phase III (KMG-III): the genomes of soil and plant-associated and newly described type strains.</title>
        <authorList>
            <person name="Whitman W."/>
        </authorList>
    </citation>
    <scope>NUCLEOTIDE SEQUENCE [LARGE SCALE GENOMIC DNA]</scope>
    <source>
        <strain evidence="2 3">CECT 7378</strain>
    </source>
</reference>